<evidence type="ECO:0000313" key="8">
    <source>
        <dbReference type="EMBL" id="PXW98599.1"/>
    </source>
</evidence>
<dbReference type="AlphaFoldDB" id="A0A318HFB5"/>
<keyword evidence="9" id="KW-1185">Reference proteome</keyword>
<dbReference type="GO" id="GO:0005886">
    <property type="term" value="C:plasma membrane"/>
    <property type="evidence" value="ECO:0007669"/>
    <property type="project" value="UniProtKB-SubCell"/>
</dbReference>
<evidence type="ECO:0000256" key="1">
    <source>
        <dbReference type="ARBA" id="ARBA00004651"/>
    </source>
</evidence>
<keyword evidence="2" id="KW-1003">Cell membrane</keyword>
<dbReference type="InterPro" id="IPR051791">
    <property type="entry name" value="Pra-immunoreactive"/>
</dbReference>
<proteinExistence type="predicted"/>
<gene>
    <name evidence="8" type="ORF">C7444_10276</name>
</gene>
<sequence length="169" mass="18704">MMSVPSLKRRFAALVYEGVVLFGVTMAAGLVFALLADQRHALSWRGGLQLFLLAVLGLYFVWFWTHGGQTVAMKAWHIRVVGPDGAPPSTGRALGRYLLSWLWFAPSLLVIGLNGWHESGPIWTALGIGMLAYVLLTLVLPGRQFLHDRLAGTRLELHRPAPRPARPTR</sequence>
<feature type="domain" description="RDD" evidence="7">
    <location>
        <begin position="4"/>
        <end position="152"/>
    </location>
</feature>
<evidence type="ECO:0000256" key="2">
    <source>
        <dbReference type="ARBA" id="ARBA00022475"/>
    </source>
</evidence>
<reference evidence="8 9" key="1">
    <citation type="submission" date="2018-05" db="EMBL/GenBank/DDBJ databases">
        <title>Genomic Encyclopedia of Type Strains, Phase IV (KMG-IV): sequencing the most valuable type-strain genomes for metagenomic binning, comparative biology and taxonomic classification.</title>
        <authorList>
            <person name="Goeker M."/>
        </authorList>
    </citation>
    <scope>NUCLEOTIDE SEQUENCE [LARGE SCALE GENOMIC DNA]</scope>
    <source>
        <strain evidence="8 9">DSM 566</strain>
    </source>
</reference>
<feature type="transmembrane region" description="Helical" evidence="6">
    <location>
        <begin position="97"/>
        <end position="116"/>
    </location>
</feature>
<feature type="transmembrane region" description="Helical" evidence="6">
    <location>
        <begin position="122"/>
        <end position="140"/>
    </location>
</feature>
<keyword evidence="5 6" id="KW-0472">Membrane</keyword>
<dbReference type="InterPro" id="IPR010432">
    <property type="entry name" value="RDD"/>
</dbReference>
<dbReference type="EMBL" id="QJJS01000002">
    <property type="protein sequence ID" value="PXW98599.1"/>
    <property type="molecule type" value="Genomic_DNA"/>
</dbReference>
<evidence type="ECO:0000256" key="4">
    <source>
        <dbReference type="ARBA" id="ARBA00022989"/>
    </source>
</evidence>
<evidence type="ECO:0000256" key="3">
    <source>
        <dbReference type="ARBA" id="ARBA00022692"/>
    </source>
</evidence>
<keyword evidence="4 6" id="KW-1133">Transmembrane helix</keyword>
<keyword evidence="3 6" id="KW-0812">Transmembrane</keyword>
<evidence type="ECO:0000256" key="5">
    <source>
        <dbReference type="ARBA" id="ARBA00023136"/>
    </source>
</evidence>
<dbReference type="Pfam" id="PF06271">
    <property type="entry name" value="RDD"/>
    <property type="match status" value="1"/>
</dbReference>
<dbReference type="PANTHER" id="PTHR36115">
    <property type="entry name" value="PROLINE-RICH ANTIGEN HOMOLOG-RELATED"/>
    <property type="match status" value="1"/>
</dbReference>
<dbReference type="Proteomes" id="UP000247811">
    <property type="component" value="Unassembled WGS sequence"/>
</dbReference>
<comment type="subcellular location">
    <subcellularLocation>
        <location evidence="1">Cell membrane</location>
        <topology evidence="1">Multi-pass membrane protein</topology>
    </subcellularLocation>
</comment>
<evidence type="ECO:0000256" key="6">
    <source>
        <dbReference type="SAM" id="Phobius"/>
    </source>
</evidence>
<evidence type="ECO:0000313" key="9">
    <source>
        <dbReference type="Proteomes" id="UP000247811"/>
    </source>
</evidence>
<protein>
    <submittedName>
        <fullName evidence="8">Putative RDD family membrane protein YckC</fullName>
    </submittedName>
</protein>
<feature type="transmembrane region" description="Helical" evidence="6">
    <location>
        <begin position="12"/>
        <end position="36"/>
    </location>
</feature>
<evidence type="ECO:0000259" key="7">
    <source>
        <dbReference type="Pfam" id="PF06271"/>
    </source>
</evidence>
<dbReference type="PANTHER" id="PTHR36115:SF10">
    <property type="entry name" value="RDD DOMAIN-CONTAINING PROTEIN"/>
    <property type="match status" value="1"/>
</dbReference>
<comment type="caution">
    <text evidence="8">The sequence shown here is derived from an EMBL/GenBank/DDBJ whole genome shotgun (WGS) entry which is preliminary data.</text>
</comment>
<dbReference type="OrthoDB" id="5298807at2"/>
<organism evidence="8 9">
    <name type="scientific">Sphaerotilus hippei</name>
    <dbReference type="NCBI Taxonomy" id="744406"/>
    <lineage>
        <taxon>Bacteria</taxon>
        <taxon>Pseudomonadati</taxon>
        <taxon>Pseudomonadota</taxon>
        <taxon>Betaproteobacteria</taxon>
        <taxon>Burkholderiales</taxon>
        <taxon>Sphaerotilaceae</taxon>
        <taxon>Sphaerotilus</taxon>
    </lineage>
</organism>
<name>A0A318HFB5_9BURK</name>
<feature type="transmembrane region" description="Helical" evidence="6">
    <location>
        <begin position="42"/>
        <end position="64"/>
    </location>
</feature>
<accession>A0A318HFB5</accession>